<gene>
    <name evidence="7" type="ORF">VNO78_03897</name>
</gene>
<name>A0AAN9TE39_PSOTE</name>
<evidence type="ECO:0000256" key="3">
    <source>
        <dbReference type="ARBA" id="ARBA00022801"/>
    </source>
</evidence>
<dbReference type="InterPro" id="IPR000668">
    <property type="entry name" value="Peptidase_C1A_C"/>
</dbReference>
<dbReference type="PROSITE" id="PS00639">
    <property type="entry name" value="THIOL_PROTEASE_HIS"/>
    <property type="match status" value="1"/>
</dbReference>
<protein>
    <recommendedName>
        <fullName evidence="6">Peptidase C1A papain C-terminal domain-containing protein</fullName>
    </recommendedName>
</protein>
<dbReference type="PANTHER" id="PTHR12411">
    <property type="entry name" value="CYSTEINE PROTEASE FAMILY C1-RELATED"/>
    <property type="match status" value="1"/>
</dbReference>
<organism evidence="7 8">
    <name type="scientific">Psophocarpus tetragonolobus</name>
    <name type="common">Winged bean</name>
    <name type="synonym">Dolichos tetragonolobus</name>
    <dbReference type="NCBI Taxonomy" id="3891"/>
    <lineage>
        <taxon>Eukaryota</taxon>
        <taxon>Viridiplantae</taxon>
        <taxon>Streptophyta</taxon>
        <taxon>Embryophyta</taxon>
        <taxon>Tracheophyta</taxon>
        <taxon>Spermatophyta</taxon>
        <taxon>Magnoliopsida</taxon>
        <taxon>eudicotyledons</taxon>
        <taxon>Gunneridae</taxon>
        <taxon>Pentapetalae</taxon>
        <taxon>rosids</taxon>
        <taxon>fabids</taxon>
        <taxon>Fabales</taxon>
        <taxon>Fabaceae</taxon>
        <taxon>Papilionoideae</taxon>
        <taxon>50 kb inversion clade</taxon>
        <taxon>NPAAA clade</taxon>
        <taxon>indigoferoid/millettioid clade</taxon>
        <taxon>Phaseoleae</taxon>
        <taxon>Psophocarpus</taxon>
    </lineage>
</organism>
<keyword evidence="3" id="KW-0378">Hydrolase</keyword>
<dbReference type="InterPro" id="IPR038765">
    <property type="entry name" value="Papain-like_cys_pep_sf"/>
</dbReference>
<comment type="caution">
    <text evidence="7">The sequence shown here is derived from an EMBL/GenBank/DDBJ whole genome shotgun (WGS) entry which is preliminary data.</text>
</comment>
<reference evidence="7 8" key="1">
    <citation type="submission" date="2024-01" db="EMBL/GenBank/DDBJ databases">
        <title>The genomes of 5 underutilized Papilionoideae crops provide insights into root nodulation and disease resistanc.</title>
        <authorList>
            <person name="Jiang F."/>
        </authorList>
    </citation>
    <scope>NUCLEOTIDE SEQUENCE [LARGE SCALE GENOMIC DNA]</scope>
    <source>
        <strain evidence="7">DUOXIRENSHENG_FW03</strain>
        <tissue evidence="7">Leaves</tissue>
    </source>
</reference>
<dbReference type="SUPFAM" id="SSF54001">
    <property type="entry name" value="Cysteine proteinases"/>
    <property type="match status" value="1"/>
</dbReference>
<dbReference type="AlphaFoldDB" id="A0AAN9TE39"/>
<dbReference type="Gene3D" id="3.90.70.10">
    <property type="entry name" value="Cysteine proteinases"/>
    <property type="match status" value="1"/>
</dbReference>
<sequence length="119" mass="13118">MIDVHENQLSGNQATCDFANPREQLLQAVAKQPVSVAVSANLYFKSYEGGIFEGPCDTDLNHAVTVIGYGTSEDGRKYWLIKNSWGQTWGDNDYMKILRESGQPEGLCGIAMKASFPII</sequence>
<evidence type="ECO:0000313" key="7">
    <source>
        <dbReference type="EMBL" id="KAK7412436.1"/>
    </source>
</evidence>
<dbReference type="EMBL" id="JAYMYS010000001">
    <property type="protein sequence ID" value="KAK7412436.1"/>
    <property type="molecule type" value="Genomic_DNA"/>
</dbReference>
<dbReference type="InterPro" id="IPR039417">
    <property type="entry name" value="Peptidase_C1A_papain-like"/>
</dbReference>
<evidence type="ECO:0000256" key="1">
    <source>
        <dbReference type="ARBA" id="ARBA00008455"/>
    </source>
</evidence>
<keyword evidence="4" id="KW-0788">Thiol protease</keyword>
<evidence type="ECO:0000256" key="2">
    <source>
        <dbReference type="ARBA" id="ARBA00022670"/>
    </source>
</evidence>
<comment type="similarity">
    <text evidence="1">Belongs to the peptidase C1 family.</text>
</comment>
<dbReference type="Proteomes" id="UP001386955">
    <property type="component" value="Unassembled WGS sequence"/>
</dbReference>
<keyword evidence="5" id="KW-1015">Disulfide bond</keyword>
<dbReference type="SMART" id="SM00645">
    <property type="entry name" value="Pept_C1"/>
    <property type="match status" value="1"/>
</dbReference>
<evidence type="ECO:0000256" key="4">
    <source>
        <dbReference type="ARBA" id="ARBA00022807"/>
    </source>
</evidence>
<dbReference type="GO" id="GO:0008234">
    <property type="term" value="F:cysteine-type peptidase activity"/>
    <property type="evidence" value="ECO:0007669"/>
    <property type="project" value="UniProtKB-KW"/>
</dbReference>
<dbReference type="GO" id="GO:0006508">
    <property type="term" value="P:proteolysis"/>
    <property type="evidence" value="ECO:0007669"/>
    <property type="project" value="UniProtKB-KW"/>
</dbReference>
<dbReference type="Pfam" id="PF00112">
    <property type="entry name" value="Peptidase_C1"/>
    <property type="match status" value="1"/>
</dbReference>
<dbReference type="CDD" id="cd02248">
    <property type="entry name" value="Peptidase_C1A"/>
    <property type="match status" value="1"/>
</dbReference>
<evidence type="ECO:0000259" key="6">
    <source>
        <dbReference type="SMART" id="SM00645"/>
    </source>
</evidence>
<keyword evidence="8" id="KW-1185">Reference proteome</keyword>
<proteinExistence type="inferred from homology"/>
<feature type="domain" description="Peptidase C1A papain C-terminal" evidence="6">
    <location>
        <begin position="3"/>
        <end position="118"/>
    </location>
</feature>
<accession>A0AAN9TE39</accession>
<dbReference type="InterPro" id="IPR013128">
    <property type="entry name" value="Peptidase_C1A"/>
</dbReference>
<evidence type="ECO:0000313" key="8">
    <source>
        <dbReference type="Proteomes" id="UP001386955"/>
    </source>
</evidence>
<keyword evidence="2" id="KW-0645">Protease</keyword>
<dbReference type="InterPro" id="IPR025660">
    <property type="entry name" value="Pept_his_AS"/>
</dbReference>
<evidence type="ECO:0000256" key="5">
    <source>
        <dbReference type="ARBA" id="ARBA00023157"/>
    </source>
</evidence>